<keyword evidence="2" id="KW-1185">Reference proteome</keyword>
<dbReference type="EMBL" id="JABSNM010000002">
    <property type="protein sequence ID" value="NRT54790.1"/>
    <property type="molecule type" value="Genomic_DNA"/>
</dbReference>
<dbReference type="Proteomes" id="UP001516061">
    <property type="component" value="Unassembled WGS sequence"/>
</dbReference>
<organism evidence="1 2">
    <name type="scientific">Sphaerotilus uruguayifluvii</name>
    <dbReference type="NCBI Taxonomy" id="2735897"/>
    <lineage>
        <taxon>Bacteria</taxon>
        <taxon>Pseudomonadati</taxon>
        <taxon>Pseudomonadota</taxon>
        <taxon>Betaproteobacteria</taxon>
        <taxon>Burkholderiales</taxon>
        <taxon>Sphaerotilaceae</taxon>
        <taxon>Sphaerotilus</taxon>
    </lineage>
</organism>
<comment type="caution">
    <text evidence="1">The sequence shown here is derived from an EMBL/GenBank/DDBJ whole genome shotgun (WGS) entry which is preliminary data.</text>
</comment>
<gene>
    <name evidence="1" type="ORF">HNQ01_000500</name>
</gene>
<evidence type="ECO:0000313" key="2">
    <source>
        <dbReference type="Proteomes" id="UP001516061"/>
    </source>
</evidence>
<name>A0ABX2FYD5_9BURK</name>
<accession>A0ABX2FYD5</accession>
<dbReference type="RefSeq" id="WP_173803756.1">
    <property type="nucleotide sequence ID" value="NZ_JABSNM010000002.1"/>
</dbReference>
<proteinExistence type="predicted"/>
<evidence type="ECO:0000313" key="1">
    <source>
        <dbReference type="EMBL" id="NRT54790.1"/>
    </source>
</evidence>
<reference evidence="1 2" key="1">
    <citation type="submission" date="2020-05" db="EMBL/GenBank/DDBJ databases">
        <title>Genomic Encyclopedia of Type Strains, Phase IV (KMG-V): Genome sequencing to study the core and pangenomes of soil and plant-associated prokaryotes.</title>
        <authorList>
            <person name="Whitman W."/>
        </authorList>
    </citation>
    <scope>NUCLEOTIDE SEQUENCE [LARGE SCALE GENOMIC DNA]</scope>
    <source>
        <strain evidence="1 2">C29</strain>
    </source>
</reference>
<protein>
    <submittedName>
        <fullName evidence="1">Uncharacterized protein</fullName>
    </submittedName>
</protein>
<sequence length="76" mass="8257">MSDIVDRLRRPGLPAVCAEAAAEIELLRLQEVGAKEAFGVVVDDCDALRGECKRLQALLDGAHEIIRRNAASKKLT</sequence>